<dbReference type="PANTHER" id="PTHR33692">
    <property type="entry name" value="RIBOSOME MATURATION FACTOR RIMM"/>
    <property type="match status" value="1"/>
</dbReference>
<keyword evidence="1 5" id="KW-0963">Cytoplasm</keyword>
<comment type="domain">
    <text evidence="5">The PRC barrel domain binds ribosomal protein uS19.</text>
</comment>
<dbReference type="GO" id="GO:0006364">
    <property type="term" value="P:rRNA processing"/>
    <property type="evidence" value="ECO:0007669"/>
    <property type="project" value="UniProtKB-UniRule"/>
</dbReference>
<keyword evidence="2 5" id="KW-0690">Ribosome biogenesis</keyword>
<dbReference type="InterPro" id="IPR002676">
    <property type="entry name" value="RimM_N"/>
</dbReference>
<evidence type="ECO:0000256" key="4">
    <source>
        <dbReference type="ARBA" id="ARBA00023186"/>
    </source>
</evidence>
<dbReference type="Pfam" id="PF01782">
    <property type="entry name" value="RimM"/>
    <property type="match status" value="1"/>
</dbReference>
<dbReference type="InterPro" id="IPR011033">
    <property type="entry name" value="PRC_barrel-like_sf"/>
</dbReference>
<evidence type="ECO:0000313" key="8">
    <source>
        <dbReference type="EMBL" id="SKC71911.1"/>
    </source>
</evidence>
<dbReference type="Proteomes" id="UP000190961">
    <property type="component" value="Unassembled WGS sequence"/>
</dbReference>
<dbReference type="InterPro" id="IPR056792">
    <property type="entry name" value="PRC_RimM"/>
</dbReference>
<accession>A0A1T5L7F8</accession>
<feature type="domain" description="Ribosome maturation factor RimM PRC barrel" evidence="7">
    <location>
        <begin position="102"/>
        <end position="168"/>
    </location>
</feature>
<comment type="function">
    <text evidence="5">An accessory protein needed during the final step in the assembly of 30S ribosomal subunit, possibly for assembly of the head region. Essential for efficient processing of 16S rRNA. May be needed both before and after RbfA during the maturation of 16S rRNA. It has affinity for free ribosomal 30S subunits but not for 70S ribosomes.</text>
</comment>
<dbReference type="Pfam" id="PF24986">
    <property type="entry name" value="PRC_RimM"/>
    <property type="match status" value="1"/>
</dbReference>
<name>A0A1T5L7F8_9BACT</name>
<feature type="domain" description="RimM N-terminal" evidence="6">
    <location>
        <begin position="9"/>
        <end position="89"/>
    </location>
</feature>
<dbReference type="GO" id="GO:0005737">
    <property type="term" value="C:cytoplasm"/>
    <property type="evidence" value="ECO:0007669"/>
    <property type="project" value="UniProtKB-SubCell"/>
</dbReference>
<comment type="subcellular location">
    <subcellularLocation>
        <location evidence="5">Cytoplasm</location>
    </subcellularLocation>
</comment>
<dbReference type="GO" id="GO:0042274">
    <property type="term" value="P:ribosomal small subunit biogenesis"/>
    <property type="evidence" value="ECO:0007669"/>
    <property type="project" value="UniProtKB-UniRule"/>
</dbReference>
<evidence type="ECO:0000313" key="9">
    <source>
        <dbReference type="Proteomes" id="UP000190961"/>
    </source>
</evidence>
<dbReference type="Gene3D" id="2.30.30.240">
    <property type="entry name" value="PRC-barrel domain"/>
    <property type="match status" value="1"/>
</dbReference>
<dbReference type="OrthoDB" id="9810331at2"/>
<dbReference type="InterPro" id="IPR009000">
    <property type="entry name" value="Transl_B-barrel_sf"/>
</dbReference>
<organism evidence="8 9">
    <name type="scientific">Ohtaekwangia koreensis</name>
    <dbReference type="NCBI Taxonomy" id="688867"/>
    <lineage>
        <taxon>Bacteria</taxon>
        <taxon>Pseudomonadati</taxon>
        <taxon>Bacteroidota</taxon>
        <taxon>Cytophagia</taxon>
        <taxon>Cytophagales</taxon>
        <taxon>Fulvivirgaceae</taxon>
        <taxon>Ohtaekwangia</taxon>
    </lineage>
</organism>
<evidence type="ECO:0000259" key="7">
    <source>
        <dbReference type="Pfam" id="PF24986"/>
    </source>
</evidence>
<keyword evidence="3 5" id="KW-0698">rRNA processing</keyword>
<dbReference type="InterPro" id="IPR011961">
    <property type="entry name" value="RimM"/>
</dbReference>
<dbReference type="SUPFAM" id="SSF50447">
    <property type="entry name" value="Translation proteins"/>
    <property type="match status" value="1"/>
</dbReference>
<dbReference type="EMBL" id="FUZU01000002">
    <property type="protein sequence ID" value="SKC71911.1"/>
    <property type="molecule type" value="Genomic_DNA"/>
</dbReference>
<comment type="subunit">
    <text evidence="5">Binds ribosomal protein uS19.</text>
</comment>
<keyword evidence="9" id="KW-1185">Reference proteome</keyword>
<evidence type="ECO:0000256" key="5">
    <source>
        <dbReference type="HAMAP-Rule" id="MF_00014"/>
    </source>
</evidence>
<dbReference type="SUPFAM" id="SSF50346">
    <property type="entry name" value="PRC-barrel domain"/>
    <property type="match status" value="1"/>
</dbReference>
<sequence>MNIDSCYKIGLVLKPHGLKGEVTVSIDADCPNDFATLDAVFLSSNERLVPYFIQHVSVRGSKAFVKFEDVDSPEGAEEISKQAIYLPKTARPKSTRGEFYDDEITGFEVIDETAGTLGNVTEVMQAGANRLLVLMQGEKEVLIPVNSPFILSINKSKKRISVDLPEGFLDI</sequence>
<dbReference type="InterPro" id="IPR036976">
    <property type="entry name" value="RimM_N_sf"/>
</dbReference>
<evidence type="ECO:0000259" key="6">
    <source>
        <dbReference type="Pfam" id="PF01782"/>
    </source>
</evidence>
<protein>
    <recommendedName>
        <fullName evidence="5">Ribosome maturation factor RimM</fullName>
    </recommendedName>
</protein>
<reference evidence="8 9" key="1">
    <citation type="submission" date="2017-02" db="EMBL/GenBank/DDBJ databases">
        <authorList>
            <person name="Peterson S.W."/>
        </authorList>
    </citation>
    <scope>NUCLEOTIDE SEQUENCE [LARGE SCALE GENOMIC DNA]</scope>
    <source>
        <strain evidence="8 9">DSM 25262</strain>
    </source>
</reference>
<evidence type="ECO:0000256" key="2">
    <source>
        <dbReference type="ARBA" id="ARBA00022517"/>
    </source>
</evidence>
<comment type="similarity">
    <text evidence="5">Belongs to the RimM family.</text>
</comment>
<dbReference type="Gene3D" id="2.40.30.60">
    <property type="entry name" value="RimM"/>
    <property type="match status" value="1"/>
</dbReference>
<dbReference type="GO" id="GO:0005840">
    <property type="term" value="C:ribosome"/>
    <property type="evidence" value="ECO:0007669"/>
    <property type="project" value="InterPro"/>
</dbReference>
<dbReference type="PANTHER" id="PTHR33692:SF1">
    <property type="entry name" value="RIBOSOME MATURATION FACTOR RIMM"/>
    <property type="match status" value="1"/>
</dbReference>
<dbReference type="HAMAP" id="MF_00014">
    <property type="entry name" value="Ribosome_mat_RimM"/>
    <property type="match status" value="1"/>
</dbReference>
<dbReference type="RefSeq" id="WP_079687272.1">
    <property type="nucleotide sequence ID" value="NZ_FUZU01000002.1"/>
</dbReference>
<dbReference type="NCBIfam" id="TIGR02273">
    <property type="entry name" value="16S_RimM"/>
    <property type="match status" value="1"/>
</dbReference>
<evidence type="ECO:0000256" key="3">
    <source>
        <dbReference type="ARBA" id="ARBA00022552"/>
    </source>
</evidence>
<evidence type="ECO:0000256" key="1">
    <source>
        <dbReference type="ARBA" id="ARBA00022490"/>
    </source>
</evidence>
<gene>
    <name evidence="5" type="primary">rimM</name>
    <name evidence="8" type="ORF">SAMN05660236_2687</name>
</gene>
<dbReference type="STRING" id="688867.SAMN05660236_2687"/>
<dbReference type="AlphaFoldDB" id="A0A1T5L7F8"/>
<proteinExistence type="inferred from homology"/>
<keyword evidence="4 5" id="KW-0143">Chaperone</keyword>
<dbReference type="GO" id="GO:0043022">
    <property type="term" value="F:ribosome binding"/>
    <property type="evidence" value="ECO:0007669"/>
    <property type="project" value="InterPro"/>
</dbReference>